<sequence length="169" mass="17470">MYEDTPKEEDSLAASPVEVAYPSPAYGVSPEEAPFEKSPAALKEGILTDAPAEDLPAEEHSITEEASPAGESYAAEEAPPPAEEPYDAAEETPPAEEPPAAEEVPAESEAVGQTDVPTGSRAEDSDGGGANTAEKLGDQAGEVVLVSVDNNQPSYISLQVGYCYLSVSS</sequence>
<evidence type="ECO:0000256" key="1">
    <source>
        <dbReference type="SAM" id="MobiDB-lite"/>
    </source>
</evidence>
<dbReference type="Proteomes" id="UP000606974">
    <property type="component" value="Unassembled WGS sequence"/>
</dbReference>
<reference evidence="2" key="1">
    <citation type="submission" date="2020-02" db="EMBL/GenBank/DDBJ databases">
        <authorList>
            <person name="Palmer J.M."/>
        </authorList>
    </citation>
    <scope>NUCLEOTIDE SEQUENCE</scope>
    <source>
        <strain evidence="2">EPUS1.4</strain>
        <tissue evidence="2">Thallus</tissue>
    </source>
</reference>
<evidence type="ECO:0000313" key="2">
    <source>
        <dbReference type="EMBL" id="KAF7506160.1"/>
    </source>
</evidence>
<feature type="compositionally biased region" description="Low complexity" evidence="1">
    <location>
        <begin position="101"/>
        <end position="110"/>
    </location>
</feature>
<dbReference type="AlphaFoldDB" id="A0A8H7ABM2"/>
<proteinExistence type="predicted"/>
<keyword evidence="3" id="KW-1185">Reference proteome</keyword>
<comment type="caution">
    <text evidence="2">The sequence shown here is derived from an EMBL/GenBank/DDBJ whole genome shotgun (WGS) entry which is preliminary data.</text>
</comment>
<organism evidence="2 3">
    <name type="scientific">Endocarpon pusillum</name>
    <dbReference type="NCBI Taxonomy" id="364733"/>
    <lineage>
        <taxon>Eukaryota</taxon>
        <taxon>Fungi</taxon>
        <taxon>Dikarya</taxon>
        <taxon>Ascomycota</taxon>
        <taxon>Pezizomycotina</taxon>
        <taxon>Eurotiomycetes</taxon>
        <taxon>Chaetothyriomycetidae</taxon>
        <taxon>Verrucariales</taxon>
        <taxon>Verrucariaceae</taxon>
        <taxon>Endocarpon</taxon>
    </lineage>
</organism>
<gene>
    <name evidence="2" type="ORF">GJ744_012224</name>
</gene>
<feature type="compositionally biased region" description="Acidic residues" evidence="1">
    <location>
        <begin position="84"/>
        <end position="94"/>
    </location>
</feature>
<evidence type="ECO:0000313" key="3">
    <source>
        <dbReference type="Proteomes" id="UP000606974"/>
    </source>
</evidence>
<name>A0A8H7ABM2_9EURO</name>
<accession>A0A8H7ABM2</accession>
<feature type="compositionally biased region" description="Basic and acidic residues" evidence="1">
    <location>
        <begin position="1"/>
        <end position="10"/>
    </location>
</feature>
<protein>
    <submittedName>
        <fullName evidence="2">Uncharacterized protein</fullName>
    </submittedName>
</protein>
<feature type="compositionally biased region" description="Low complexity" evidence="1">
    <location>
        <begin position="64"/>
        <end position="77"/>
    </location>
</feature>
<feature type="region of interest" description="Disordered" evidence="1">
    <location>
        <begin position="1"/>
        <end position="136"/>
    </location>
</feature>
<dbReference type="EMBL" id="JAACFV010000093">
    <property type="protein sequence ID" value="KAF7506160.1"/>
    <property type="molecule type" value="Genomic_DNA"/>
</dbReference>